<evidence type="ECO:0000259" key="2">
    <source>
        <dbReference type="Pfam" id="PF14616"/>
    </source>
</evidence>
<evidence type="ECO:0000313" key="3">
    <source>
        <dbReference type="EMBL" id="SAM09545.1"/>
    </source>
</evidence>
<gene>
    <name evidence="3" type="primary">ABSGL_15239.1 scaffold 16253</name>
</gene>
<feature type="compositionally biased region" description="Basic and acidic residues" evidence="1">
    <location>
        <begin position="104"/>
        <end position="113"/>
    </location>
</feature>
<feature type="region of interest" description="Disordered" evidence="1">
    <location>
        <begin position="279"/>
        <end position="300"/>
    </location>
</feature>
<feature type="compositionally biased region" description="Low complexity" evidence="1">
    <location>
        <begin position="283"/>
        <end position="297"/>
    </location>
</feature>
<feature type="compositionally biased region" description="Low complexity" evidence="1">
    <location>
        <begin position="389"/>
        <end position="405"/>
    </location>
</feature>
<feature type="region of interest" description="Disordered" evidence="1">
    <location>
        <begin position="325"/>
        <end position="485"/>
    </location>
</feature>
<dbReference type="Pfam" id="PF14616">
    <property type="entry name" value="Rua1_C"/>
    <property type="match status" value="1"/>
</dbReference>
<dbReference type="InParanoid" id="A0A168T699"/>
<feature type="compositionally biased region" description="Polar residues" evidence="1">
    <location>
        <begin position="137"/>
        <end position="148"/>
    </location>
</feature>
<evidence type="ECO:0000256" key="1">
    <source>
        <dbReference type="SAM" id="MobiDB-lite"/>
    </source>
</evidence>
<dbReference type="PANTHER" id="PTHR28125:SF3">
    <property type="entry name" value="TRANSCRIPTION REGULATOR RUA1 C-TERMINAL DOMAIN-CONTAINING PROTEIN"/>
    <property type="match status" value="1"/>
</dbReference>
<keyword evidence="4" id="KW-1185">Reference proteome</keyword>
<dbReference type="InterPro" id="IPR028012">
    <property type="entry name" value="Rua1_C"/>
</dbReference>
<reference evidence="3" key="1">
    <citation type="submission" date="2016-04" db="EMBL/GenBank/DDBJ databases">
        <authorList>
            <person name="Evans L.H."/>
            <person name="Alamgir A."/>
            <person name="Owens N."/>
            <person name="Weber N.D."/>
            <person name="Virtaneva K."/>
            <person name="Barbian K."/>
            <person name="Babar A."/>
            <person name="Rosenke K."/>
        </authorList>
    </citation>
    <scope>NUCLEOTIDE SEQUENCE [LARGE SCALE GENOMIC DNA]</scope>
    <source>
        <strain evidence="3">CBS 101.48</strain>
    </source>
</reference>
<accession>A0A168T699</accession>
<name>A0A168T699_ABSGL</name>
<feature type="compositionally biased region" description="Polar residues" evidence="1">
    <location>
        <begin position="33"/>
        <end position="49"/>
    </location>
</feature>
<dbReference type="OrthoDB" id="5595379at2759"/>
<protein>
    <recommendedName>
        <fullName evidence="2">Transcription regulator Rua1 C-terminal domain-containing protein</fullName>
    </recommendedName>
</protein>
<proteinExistence type="predicted"/>
<dbReference type="Proteomes" id="UP000078561">
    <property type="component" value="Unassembled WGS sequence"/>
</dbReference>
<feature type="region of interest" description="Disordered" evidence="1">
    <location>
        <begin position="202"/>
        <end position="239"/>
    </location>
</feature>
<feature type="compositionally biased region" description="Low complexity" evidence="1">
    <location>
        <begin position="415"/>
        <end position="445"/>
    </location>
</feature>
<dbReference type="AlphaFoldDB" id="A0A168T699"/>
<feature type="region of interest" description="Disordered" evidence="1">
    <location>
        <begin position="1"/>
        <end position="148"/>
    </location>
</feature>
<sequence>MDIEPSYIHPSHSESPSSGHYADGPVRRDTRHTSPQVKQEQTAMEQDISSDMALKQEGPDDKQGGLLQGDELPLIKEEQQEPNTTPVPQPTPLPRTMTTDENSSDTHHDDHQQLDNNTDDSMMKLETSQQEEEDIPLQSSAATPSTVYTPAMYLARRDKRKSSPAVLGVLGLGEEEEAKLGHHLSKHRNSIEAAMLLANFNRPQEAKQSPEPEKKPTTWKDTFSVDSSPARKTRSHWEDAVQATRRQRRYSYDGKMSWDKMSRDFLEQASLLQELKVKPVKIPSAAPSSSSSVASSPRTRSMTWYSESLEHRQRLQQQQHPLALPHLRYPPPMTPQQQQQGGGYPPMYPSPSADQRTHPQMPLPTPGYYHYPYSQTQQPYYFPGKLPLPSNGSEATSSSPSNTSPMHPFYHPHHPSMAPHLHPLHPAAQQQQQHPQHLQHLQQSHTMAAASVNSIPSVKSKRRRRDQSEDEENLGHVMPGDADFPDMAERDVEAARNDVEARPRRQKLRYIGDLYTPQWVRYNSQSKEGLCDTCKPGKWLQLKNSAFWYHKQFFHGISSVSGKEFLQPMDTRWVDQDIVEGLCHQCHQWVSVSNVKRKNSVLWYRHAHKCHVYHKPKNGSPKRR</sequence>
<feature type="compositionally biased region" description="Basic and acidic residues" evidence="1">
    <location>
        <begin position="204"/>
        <end position="218"/>
    </location>
</feature>
<evidence type="ECO:0000313" key="4">
    <source>
        <dbReference type="Proteomes" id="UP000078561"/>
    </source>
</evidence>
<dbReference type="STRING" id="4829.A0A168T699"/>
<feature type="domain" description="Transcription regulator Rua1 C-terminal" evidence="2">
    <location>
        <begin position="513"/>
        <end position="611"/>
    </location>
</feature>
<organism evidence="3">
    <name type="scientific">Absidia glauca</name>
    <name type="common">Pin mould</name>
    <dbReference type="NCBI Taxonomy" id="4829"/>
    <lineage>
        <taxon>Eukaryota</taxon>
        <taxon>Fungi</taxon>
        <taxon>Fungi incertae sedis</taxon>
        <taxon>Mucoromycota</taxon>
        <taxon>Mucoromycotina</taxon>
        <taxon>Mucoromycetes</taxon>
        <taxon>Mucorales</taxon>
        <taxon>Cunninghamellaceae</taxon>
        <taxon>Absidia</taxon>
    </lineage>
</organism>
<dbReference type="EMBL" id="LT555132">
    <property type="protein sequence ID" value="SAM09545.1"/>
    <property type="molecule type" value="Genomic_DNA"/>
</dbReference>
<feature type="compositionally biased region" description="Low complexity" evidence="1">
    <location>
        <begin position="1"/>
        <end position="20"/>
    </location>
</feature>
<dbReference type="PANTHER" id="PTHR28125">
    <property type="entry name" value="MEIOTIC EXPRESSION UP-REGULATED PROTEIN 26"/>
    <property type="match status" value="1"/>
</dbReference>